<feature type="compositionally biased region" description="Polar residues" evidence="2">
    <location>
        <begin position="1169"/>
        <end position="1190"/>
    </location>
</feature>
<dbReference type="GO" id="GO:0010457">
    <property type="term" value="P:centriole-centriole cohesion"/>
    <property type="evidence" value="ECO:0007669"/>
    <property type="project" value="TreeGrafter"/>
</dbReference>
<evidence type="ECO:0000256" key="2">
    <source>
        <dbReference type="SAM" id="MobiDB-lite"/>
    </source>
</evidence>
<protein>
    <recommendedName>
        <fullName evidence="5">Centlein</fullName>
    </recommendedName>
</protein>
<keyword evidence="1" id="KW-0175">Coiled coil</keyword>
<evidence type="ECO:0000256" key="1">
    <source>
        <dbReference type="SAM" id="Coils"/>
    </source>
</evidence>
<feature type="coiled-coil region" evidence="1">
    <location>
        <begin position="810"/>
        <end position="931"/>
    </location>
</feature>
<dbReference type="GO" id="GO:0005813">
    <property type="term" value="C:centrosome"/>
    <property type="evidence" value="ECO:0007669"/>
    <property type="project" value="TreeGrafter"/>
</dbReference>
<evidence type="ECO:0008006" key="5">
    <source>
        <dbReference type="Google" id="ProtNLM"/>
    </source>
</evidence>
<name>A0A401RXQ2_CHIPU</name>
<reference evidence="3 4" key="1">
    <citation type="journal article" date="2018" name="Nat. Ecol. Evol.">
        <title>Shark genomes provide insights into elasmobranch evolution and the origin of vertebrates.</title>
        <authorList>
            <person name="Hara Y"/>
            <person name="Yamaguchi K"/>
            <person name="Onimaru K"/>
            <person name="Kadota M"/>
            <person name="Koyanagi M"/>
            <person name="Keeley SD"/>
            <person name="Tatsumi K"/>
            <person name="Tanaka K"/>
            <person name="Motone F"/>
            <person name="Kageyama Y"/>
            <person name="Nozu R"/>
            <person name="Adachi N"/>
            <person name="Nishimura O"/>
            <person name="Nakagawa R"/>
            <person name="Tanegashima C"/>
            <person name="Kiyatake I"/>
            <person name="Matsumoto R"/>
            <person name="Murakumo K"/>
            <person name="Nishida K"/>
            <person name="Terakita A"/>
            <person name="Kuratani S"/>
            <person name="Sato K"/>
            <person name="Hyodo S Kuraku.S."/>
        </authorList>
    </citation>
    <scope>NUCLEOTIDE SEQUENCE [LARGE SCALE GENOMIC DNA]</scope>
</reference>
<feature type="compositionally biased region" description="Basic and acidic residues" evidence="2">
    <location>
        <begin position="10"/>
        <end position="22"/>
    </location>
</feature>
<sequence length="1512" mass="174046">MLKGVQKVSEVGKTDQTPEKPVELTPVADDGGQCHRGSPGGEEPTCLAVCLGGLQDNLLVEGPHPEHDELCLCFFFQKVYRESSMFSSLKEEDGFVTLFQSDILKINKSFYARLYNTKPTESMPPVNLVLYHRDLRQQHLESLDQLLSLDELTKALESLEENKLPRSDGLLTEFYSALWDLIGFDLLENFICINQWGVAWRDPREEFESLGWGGGGGEESGAWPRCRKASRCDPQLLLEEQVRQLSEDLAQCQADKEFVWSLWKRLQVANPDLTQAISLVLDREKLKAEAKDRRVLEILQAKDDKIQELEQQVRCQQKEINNLIQRKIAVDDNIALVQKEVTDLKEKLKKKSQDCKDAKERAMKVEEKTSLLLKNMDEEKQGLSVRCSDLLNDLAKQAAQWKEEKSDIDSKVKLLEDELQGTRNQVKNMHNKCNELSSHLEHQQRELTVKDGEVIKFRKELQDLQCLYKESIEHAAQQAEVIQQLQALNLDTQKVLRNQEDAHALESRSYQKHYSELNARYEALKSSEAQHHQRHLSLTAQLYQKEHQINQLLGKLQQALDSKQTVTYRTTADCLEQMHHNSSSDLEYLVTTQRSEIKLLKENLKETSGKLMECVADDKLLELTFGTRERKRQKDLSVKRSRSLSPRSCTGETEEWIKLNKTEQKIESLEKLLKMKDKENEELKRAHDQRLERLRALQSSYRMLKGQLKNLEGEQIKNKSGKSKIQRAEPWQLRQEDCDGVWNELAYFKREHRKLLTENMNLGEELDQLRVQSATDKVTIQELSICLQREREELLIRLDGDEGVKCSTPKTRTKGKLEQSLKKINHLEKKLKTIQRDAKDLTETNEELIQAKVLLQTAYSKLQTESDNQVIEIRELMKANQQIMREKNELATMIEELKTETSSLKRQVADRTKLKNENKDLLWKIQELQQALESRTVPTETRTAERAGSGSCACKTVGYNPRTKRRKNISLKQYQRFLNRSIKEMSRVFEHFNKDGWEDVTGASDTEETAAESLGEMIAKTTQERTPPAARNPACSQEKKKQRNQWLRTMKTETKIAVPQFHSKVRKQKTRMLALPKQSISIIALQQRLISLQQQIAVTQNGKKAALNAVNELKQNNQKLTAQLTSVNQKLQVNKQTIQKLTFDLTELQHQKDALDKKLNQMVEQQALVTRSADENSSLSSSQALNTPATTRKPIEAELKQLQSKLKNATNEISKHLATNKTLKADHQEKDEQIQQLQERIGRMERDISMKRQLVEDLKLKLKTNQDNDKMYKGLLEDMEKKVRILTEEGSTRKALTESLKQRLNVVTKEKSAYEEMHHKTTGELDRKNQKLNDLKKKMIEAESAMTELELAASQQMHGLAMQSEQALAGIQKKLTVANERVDKFITFIKTLASEMCKEIQDRRIQLKRAKVKHISHEGLSKESINKAQSMAASILNISQSDLQDILNLEDEVEAEENKKALQKDQSWLAEIQRTLEGQLPCVSSLIEAMLEKIAEKEKLAEEYALLSKEVS</sequence>
<feature type="region of interest" description="Disordered" evidence="2">
    <location>
        <begin position="1169"/>
        <end position="1192"/>
    </location>
</feature>
<feature type="coiled-coil region" evidence="1">
    <location>
        <begin position="299"/>
        <end position="446"/>
    </location>
</feature>
<dbReference type="Gene3D" id="1.20.5.4090">
    <property type="match status" value="1"/>
</dbReference>
<dbReference type="InterPro" id="IPR038810">
    <property type="entry name" value="CNTLN"/>
</dbReference>
<dbReference type="Proteomes" id="UP000287033">
    <property type="component" value="Unassembled WGS sequence"/>
</dbReference>
<comment type="caution">
    <text evidence="3">The sequence shown here is derived from an EMBL/GenBank/DDBJ whole genome shotgun (WGS) entry which is preliminary data.</text>
</comment>
<dbReference type="OMA" id="EYFTIMK"/>
<dbReference type="PANTHER" id="PTHR18957:SF0">
    <property type="entry name" value="CENTLEIN"/>
    <property type="match status" value="1"/>
</dbReference>
<accession>A0A401RXQ2</accession>
<gene>
    <name evidence="3" type="ORF">chiPu_0001303</name>
</gene>
<organism evidence="3 4">
    <name type="scientific">Chiloscyllium punctatum</name>
    <name type="common">Brownbanded bambooshark</name>
    <name type="synonym">Hemiscyllium punctatum</name>
    <dbReference type="NCBI Taxonomy" id="137246"/>
    <lineage>
        <taxon>Eukaryota</taxon>
        <taxon>Metazoa</taxon>
        <taxon>Chordata</taxon>
        <taxon>Craniata</taxon>
        <taxon>Vertebrata</taxon>
        <taxon>Chondrichthyes</taxon>
        <taxon>Elasmobranchii</taxon>
        <taxon>Galeomorphii</taxon>
        <taxon>Galeoidea</taxon>
        <taxon>Orectolobiformes</taxon>
        <taxon>Hemiscylliidae</taxon>
        <taxon>Chiloscyllium</taxon>
    </lineage>
</organism>
<feature type="coiled-coil region" evidence="1">
    <location>
        <begin position="1103"/>
        <end position="1165"/>
    </location>
</feature>
<dbReference type="OrthoDB" id="10011458at2759"/>
<feature type="coiled-coil region" evidence="1">
    <location>
        <begin position="659"/>
        <end position="714"/>
    </location>
</feature>
<feature type="region of interest" description="Disordered" evidence="2">
    <location>
        <begin position="1"/>
        <end position="39"/>
    </location>
</feature>
<feature type="coiled-coil region" evidence="1">
    <location>
        <begin position="1439"/>
        <end position="1466"/>
    </location>
</feature>
<evidence type="ECO:0000313" key="3">
    <source>
        <dbReference type="EMBL" id="GCC22912.1"/>
    </source>
</evidence>
<feature type="coiled-coil region" evidence="1">
    <location>
        <begin position="1318"/>
        <end position="1352"/>
    </location>
</feature>
<keyword evidence="4" id="KW-1185">Reference proteome</keyword>
<dbReference type="STRING" id="137246.A0A401RXQ2"/>
<dbReference type="GO" id="GO:0005814">
    <property type="term" value="C:centriole"/>
    <property type="evidence" value="ECO:0007669"/>
    <property type="project" value="TreeGrafter"/>
</dbReference>
<feature type="coiled-coil region" evidence="1">
    <location>
        <begin position="1192"/>
        <end position="1254"/>
    </location>
</feature>
<proteinExistence type="predicted"/>
<evidence type="ECO:0000313" key="4">
    <source>
        <dbReference type="Proteomes" id="UP000287033"/>
    </source>
</evidence>
<dbReference type="EMBL" id="BEZZ01000019">
    <property type="protein sequence ID" value="GCC22912.1"/>
    <property type="molecule type" value="Genomic_DNA"/>
</dbReference>
<dbReference type="PANTHER" id="PTHR18957">
    <property type="entry name" value="CENTLEIN"/>
    <property type="match status" value="1"/>
</dbReference>